<evidence type="ECO:0000313" key="3">
    <source>
        <dbReference type="Proteomes" id="UP000193685"/>
    </source>
</evidence>
<name>A0A1Y2F9Y9_PROLT</name>
<dbReference type="Proteomes" id="UP000193685">
    <property type="component" value="Unassembled WGS sequence"/>
</dbReference>
<reference evidence="2 3" key="1">
    <citation type="submission" date="2016-07" db="EMBL/GenBank/DDBJ databases">
        <title>Pervasive Adenine N6-methylation of Active Genes in Fungi.</title>
        <authorList>
            <consortium name="DOE Joint Genome Institute"/>
            <person name="Mondo S.J."/>
            <person name="Dannebaum R.O."/>
            <person name="Kuo R.C."/>
            <person name="Labutti K."/>
            <person name="Haridas S."/>
            <person name="Kuo A."/>
            <person name="Salamov A."/>
            <person name="Ahrendt S.R."/>
            <person name="Lipzen A."/>
            <person name="Sullivan W."/>
            <person name="Andreopoulos W.B."/>
            <person name="Clum A."/>
            <person name="Lindquist E."/>
            <person name="Daum C."/>
            <person name="Ramamoorthy G.K."/>
            <person name="Gryganskyi A."/>
            <person name="Culley D."/>
            <person name="Magnuson J.K."/>
            <person name="James T.Y."/>
            <person name="O'Malley M.A."/>
            <person name="Stajich J.E."/>
            <person name="Spatafora J.W."/>
            <person name="Visel A."/>
            <person name="Grigoriev I.V."/>
        </authorList>
    </citation>
    <scope>NUCLEOTIDE SEQUENCE [LARGE SCALE GENOMIC DNA]</scope>
    <source>
        <strain evidence="2 3">12-1054</strain>
    </source>
</reference>
<dbReference type="EMBL" id="MCFI01000013">
    <property type="protein sequence ID" value="ORY80447.1"/>
    <property type="molecule type" value="Genomic_DNA"/>
</dbReference>
<dbReference type="AlphaFoldDB" id="A0A1Y2F9Y9"/>
<proteinExistence type="predicted"/>
<gene>
    <name evidence="2" type="ORF">BCR37DRAFT_381121</name>
</gene>
<accession>A0A1Y2F9Y9</accession>
<comment type="caution">
    <text evidence="2">The sequence shown here is derived from an EMBL/GenBank/DDBJ whole genome shotgun (WGS) entry which is preliminary data.</text>
</comment>
<dbReference type="RefSeq" id="XP_040724335.1">
    <property type="nucleotide sequence ID" value="XM_040869618.1"/>
</dbReference>
<feature type="region of interest" description="Disordered" evidence="1">
    <location>
        <begin position="35"/>
        <end position="64"/>
    </location>
</feature>
<sequence>MVQAILDQKYTADVSSTSCNIVDVKTRWEENWKTQHHGKLSLEVRGNPGNKTNCADDDDKDVDS</sequence>
<evidence type="ECO:0000256" key="1">
    <source>
        <dbReference type="SAM" id="MobiDB-lite"/>
    </source>
</evidence>
<evidence type="ECO:0000313" key="2">
    <source>
        <dbReference type="EMBL" id="ORY80447.1"/>
    </source>
</evidence>
<feature type="compositionally biased region" description="Acidic residues" evidence="1">
    <location>
        <begin position="55"/>
        <end position="64"/>
    </location>
</feature>
<protein>
    <submittedName>
        <fullName evidence="2">Uncharacterized protein</fullName>
    </submittedName>
</protein>
<keyword evidence="3" id="KW-1185">Reference proteome</keyword>
<organism evidence="2 3">
    <name type="scientific">Protomyces lactucae-debilis</name>
    <dbReference type="NCBI Taxonomy" id="2754530"/>
    <lineage>
        <taxon>Eukaryota</taxon>
        <taxon>Fungi</taxon>
        <taxon>Dikarya</taxon>
        <taxon>Ascomycota</taxon>
        <taxon>Taphrinomycotina</taxon>
        <taxon>Taphrinomycetes</taxon>
        <taxon>Taphrinales</taxon>
        <taxon>Protomycetaceae</taxon>
        <taxon>Protomyces</taxon>
    </lineage>
</organism>
<dbReference type="GeneID" id="63786217"/>